<dbReference type="PANTHER" id="PTHR22617:SF23">
    <property type="entry name" value="CHEMOTAXIS PROTEIN CHEW"/>
    <property type="match status" value="1"/>
</dbReference>
<reference evidence="2 3" key="1">
    <citation type="submission" date="2020-01" db="EMBL/GenBank/DDBJ databases">
        <title>Whole-genome sequence of Heliobacterium undosum DSM 13378.</title>
        <authorList>
            <person name="Kyndt J.A."/>
            <person name="Meyer T.E."/>
        </authorList>
    </citation>
    <scope>NUCLEOTIDE SEQUENCE [LARGE SCALE GENOMIC DNA]</scope>
    <source>
        <strain evidence="2 3">DSM 13378</strain>
    </source>
</reference>
<dbReference type="Proteomes" id="UP000463470">
    <property type="component" value="Unassembled WGS sequence"/>
</dbReference>
<evidence type="ECO:0000313" key="3">
    <source>
        <dbReference type="Proteomes" id="UP000463470"/>
    </source>
</evidence>
<evidence type="ECO:0000259" key="1">
    <source>
        <dbReference type="PROSITE" id="PS50851"/>
    </source>
</evidence>
<keyword evidence="3" id="KW-1185">Reference proteome</keyword>
<evidence type="ECO:0000313" key="2">
    <source>
        <dbReference type="EMBL" id="MZP30309.1"/>
    </source>
</evidence>
<dbReference type="AlphaFoldDB" id="A0A845L514"/>
<dbReference type="InterPro" id="IPR002545">
    <property type="entry name" value="CheW-lke_dom"/>
</dbReference>
<dbReference type="RefSeq" id="WP_161258829.1">
    <property type="nucleotide sequence ID" value="NZ_WXEY01000011.1"/>
</dbReference>
<dbReference type="GO" id="GO:0007165">
    <property type="term" value="P:signal transduction"/>
    <property type="evidence" value="ECO:0007669"/>
    <property type="project" value="InterPro"/>
</dbReference>
<dbReference type="InterPro" id="IPR036061">
    <property type="entry name" value="CheW-like_dom_sf"/>
</dbReference>
<comment type="caution">
    <text evidence="2">The sequence shown here is derived from an EMBL/GenBank/DDBJ whole genome shotgun (WGS) entry which is preliminary data.</text>
</comment>
<dbReference type="GO" id="GO:0005829">
    <property type="term" value="C:cytosol"/>
    <property type="evidence" value="ECO:0007669"/>
    <property type="project" value="TreeGrafter"/>
</dbReference>
<dbReference type="PROSITE" id="PS50851">
    <property type="entry name" value="CHEW"/>
    <property type="match status" value="1"/>
</dbReference>
<protein>
    <submittedName>
        <fullName evidence="2">Chemotaxis protein CheW</fullName>
    </submittedName>
</protein>
<dbReference type="SMART" id="SM00260">
    <property type="entry name" value="CheW"/>
    <property type="match status" value="1"/>
</dbReference>
<dbReference type="Gene3D" id="2.30.30.40">
    <property type="entry name" value="SH3 Domains"/>
    <property type="match status" value="1"/>
</dbReference>
<gene>
    <name evidence="2" type="ORF">GTO91_11365</name>
</gene>
<dbReference type="EMBL" id="WXEY01000011">
    <property type="protein sequence ID" value="MZP30309.1"/>
    <property type="molecule type" value="Genomic_DNA"/>
</dbReference>
<feature type="domain" description="CheW-like" evidence="1">
    <location>
        <begin position="3"/>
        <end position="139"/>
    </location>
</feature>
<sequence>MEPFQIVTFSLGTEAYGIPIEQVQEIIRPSPVTFIPYAPPHVLGLINLRGNVIPVIDLRRRLTLDPQGDGKYNRIIVVHLDEIVVGLWVDAVSAVTAVREEMLADNPEGLSVGEQFIDKVVKTEERLIALLNIPALIQH</sequence>
<name>A0A845L514_9FIRM</name>
<dbReference type="Gene3D" id="2.40.50.180">
    <property type="entry name" value="CheA-289, Domain 4"/>
    <property type="match status" value="1"/>
</dbReference>
<proteinExistence type="predicted"/>
<dbReference type="PANTHER" id="PTHR22617">
    <property type="entry name" value="CHEMOTAXIS SENSOR HISTIDINE KINASE-RELATED"/>
    <property type="match status" value="1"/>
</dbReference>
<organism evidence="2 3">
    <name type="scientific">Heliomicrobium undosum</name>
    <dbReference type="NCBI Taxonomy" id="121734"/>
    <lineage>
        <taxon>Bacteria</taxon>
        <taxon>Bacillati</taxon>
        <taxon>Bacillota</taxon>
        <taxon>Clostridia</taxon>
        <taxon>Eubacteriales</taxon>
        <taxon>Heliobacteriaceae</taxon>
        <taxon>Heliomicrobium</taxon>
    </lineage>
</organism>
<dbReference type="GO" id="GO:0006935">
    <property type="term" value="P:chemotaxis"/>
    <property type="evidence" value="ECO:0007669"/>
    <property type="project" value="InterPro"/>
</dbReference>
<dbReference type="OrthoDB" id="9794382at2"/>
<dbReference type="Pfam" id="PF01584">
    <property type="entry name" value="CheW"/>
    <property type="match status" value="1"/>
</dbReference>
<dbReference type="SUPFAM" id="SSF50341">
    <property type="entry name" value="CheW-like"/>
    <property type="match status" value="1"/>
</dbReference>
<dbReference type="InterPro" id="IPR039315">
    <property type="entry name" value="CheW"/>
</dbReference>
<accession>A0A845L514</accession>